<proteinExistence type="inferred from homology"/>
<dbReference type="eggNOG" id="KOG3257">
    <property type="taxonomic scope" value="Eukaryota"/>
</dbReference>
<sequence length="154" mass="16791">MSFVRTVRMRVPAGTAKPGPAIGQALGPLGINMMEFCKKFNEETKHIVQNTPMPCELTAYTDRSFTFKLSTPQTTWMLKRCAGVEKGGSRAGHEYCGKVGLKALYEIAKVKNAEDHSVLLPLESVCKSVRATALSMGLEIVDDRESLKQKGGGL</sequence>
<dbReference type="OrthoDB" id="1091498at2759"/>
<reference evidence="11 12" key="1">
    <citation type="journal article" date="2010" name="Nature">
        <title>The Ectocarpus genome and the independent evolution of multicellularity in brown algae.</title>
        <authorList>
            <person name="Cock J.M."/>
            <person name="Sterck L."/>
            <person name="Rouze P."/>
            <person name="Scornet D."/>
            <person name="Allen A.E."/>
            <person name="Amoutzias G."/>
            <person name="Anthouard V."/>
            <person name="Artiguenave F."/>
            <person name="Aury J.M."/>
            <person name="Badger J.H."/>
            <person name="Beszteri B."/>
            <person name="Billiau K."/>
            <person name="Bonnet E."/>
            <person name="Bothwell J.H."/>
            <person name="Bowler C."/>
            <person name="Boyen C."/>
            <person name="Brownlee C."/>
            <person name="Carrano C.J."/>
            <person name="Charrier B."/>
            <person name="Cho G.Y."/>
            <person name="Coelho S.M."/>
            <person name="Collen J."/>
            <person name="Corre E."/>
            <person name="Da Silva C."/>
            <person name="Delage L."/>
            <person name="Delaroque N."/>
            <person name="Dittami S.M."/>
            <person name="Doulbeau S."/>
            <person name="Elias M."/>
            <person name="Farnham G."/>
            <person name="Gachon C.M."/>
            <person name="Gschloessl B."/>
            <person name="Heesch S."/>
            <person name="Jabbari K."/>
            <person name="Jubin C."/>
            <person name="Kawai H."/>
            <person name="Kimura K."/>
            <person name="Kloareg B."/>
            <person name="Kupper F.C."/>
            <person name="Lang D."/>
            <person name="Le Bail A."/>
            <person name="Leblanc C."/>
            <person name="Lerouge P."/>
            <person name="Lohr M."/>
            <person name="Lopez P.J."/>
            <person name="Martens C."/>
            <person name="Maumus F."/>
            <person name="Michel G."/>
            <person name="Miranda-Saavedra D."/>
            <person name="Morales J."/>
            <person name="Moreau H."/>
            <person name="Motomura T."/>
            <person name="Nagasato C."/>
            <person name="Napoli C.A."/>
            <person name="Nelson D.R."/>
            <person name="Nyvall-Collen P."/>
            <person name="Peters A.F."/>
            <person name="Pommier C."/>
            <person name="Potin P."/>
            <person name="Poulain J."/>
            <person name="Quesneville H."/>
            <person name="Read B."/>
            <person name="Rensing S.A."/>
            <person name="Ritter A."/>
            <person name="Rousvoal S."/>
            <person name="Samanta M."/>
            <person name="Samson G."/>
            <person name="Schroeder D.C."/>
            <person name="Segurens B."/>
            <person name="Strittmatter M."/>
            <person name="Tonon T."/>
            <person name="Tregear J.W."/>
            <person name="Valentin K."/>
            <person name="von Dassow P."/>
            <person name="Yamagishi T."/>
            <person name="Van de Peer Y."/>
            <person name="Wincker P."/>
        </authorList>
    </citation>
    <scope>NUCLEOTIDE SEQUENCE [LARGE SCALE GENOMIC DNA]</scope>
    <source>
        <strain evidence="12">Ec32 / CCAP1310/4</strain>
    </source>
</reference>
<dbReference type="PANTHER" id="PTHR11661:SF1">
    <property type="entry name" value="LARGE RIBOSOMAL SUBUNIT PROTEIN UL11M"/>
    <property type="match status" value="1"/>
</dbReference>
<dbReference type="InterPro" id="IPR000911">
    <property type="entry name" value="Ribosomal_uL11"/>
</dbReference>
<evidence type="ECO:0000259" key="10">
    <source>
        <dbReference type="Pfam" id="PF03946"/>
    </source>
</evidence>
<evidence type="ECO:0000256" key="6">
    <source>
        <dbReference type="ARBA" id="ARBA00023274"/>
    </source>
</evidence>
<evidence type="ECO:0000259" key="9">
    <source>
        <dbReference type="Pfam" id="PF00298"/>
    </source>
</evidence>
<dbReference type="GO" id="GO:0005762">
    <property type="term" value="C:mitochondrial large ribosomal subunit"/>
    <property type="evidence" value="ECO:0007669"/>
    <property type="project" value="TreeGrafter"/>
</dbReference>
<dbReference type="InParanoid" id="D7FX78"/>
<feature type="domain" description="Large ribosomal subunit protein uL11 C-terminal" evidence="9">
    <location>
        <begin position="71"/>
        <end position="140"/>
    </location>
</feature>
<keyword evidence="6 8" id="KW-0687">Ribonucleoprotein</keyword>
<comment type="similarity">
    <text evidence="1 8">Belongs to the universal ribosomal protein uL11 family.</text>
</comment>
<evidence type="ECO:0000256" key="8">
    <source>
        <dbReference type="RuleBase" id="RU003978"/>
    </source>
</evidence>
<dbReference type="FunCoup" id="D7FX78">
    <property type="interactions" value="357"/>
</dbReference>
<dbReference type="InterPro" id="IPR036769">
    <property type="entry name" value="Ribosomal_uL11_C_sf"/>
</dbReference>
<evidence type="ECO:0000313" key="11">
    <source>
        <dbReference type="EMBL" id="CBJ26411.1"/>
    </source>
</evidence>
<dbReference type="SUPFAM" id="SSF54747">
    <property type="entry name" value="Ribosomal L11/L12e N-terminal domain"/>
    <property type="match status" value="1"/>
</dbReference>
<gene>
    <name evidence="11" type="ORF">Esi_0032_0160</name>
</gene>
<dbReference type="GO" id="GO:0070180">
    <property type="term" value="F:large ribosomal subunit rRNA binding"/>
    <property type="evidence" value="ECO:0007669"/>
    <property type="project" value="TreeGrafter"/>
</dbReference>
<dbReference type="OMA" id="CKQFNAK"/>
<dbReference type="NCBIfam" id="TIGR01632">
    <property type="entry name" value="L11_bact"/>
    <property type="match status" value="1"/>
</dbReference>
<dbReference type="Gene3D" id="3.30.1550.10">
    <property type="entry name" value="Ribosomal protein L11/L12, N-terminal domain"/>
    <property type="match status" value="1"/>
</dbReference>
<dbReference type="PANTHER" id="PTHR11661">
    <property type="entry name" value="60S RIBOSOMAL PROTEIN L12"/>
    <property type="match status" value="1"/>
</dbReference>
<dbReference type="FunFam" id="1.10.10.250:FF:000003">
    <property type="entry name" value="Mitochondrial ribosomal protein L11"/>
    <property type="match status" value="1"/>
</dbReference>
<dbReference type="InterPro" id="IPR020784">
    <property type="entry name" value="Ribosomal_uL11_N"/>
</dbReference>
<keyword evidence="3" id="KW-0699">rRNA-binding</keyword>
<evidence type="ECO:0000256" key="1">
    <source>
        <dbReference type="ARBA" id="ARBA00010537"/>
    </source>
</evidence>
<dbReference type="CDD" id="cd00349">
    <property type="entry name" value="Ribosomal_L11"/>
    <property type="match status" value="1"/>
</dbReference>
<evidence type="ECO:0000313" key="12">
    <source>
        <dbReference type="Proteomes" id="UP000002630"/>
    </source>
</evidence>
<dbReference type="InterPro" id="IPR006519">
    <property type="entry name" value="Ribosomal_uL11_bac-typ"/>
</dbReference>
<evidence type="ECO:0000256" key="4">
    <source>
        <dbReference type="ARBA" id="ARBA00022884"/>
    </source>
</evidence>
<dbReference type="Gene3D" id="1.10.10.250">
    <property type="entry name" value="Ribosomal protein L11, C-terminal domain"/>
    <property type="match status" value="1"/>
</dbReference>
<name>D7FX78_ECTSI</name>
<dbReference type="AlphaFoldDB" id="D7FX78"/>
<organism evidence="11 12">
    <name type="scientific">Ectocarpus siliculosus</name>
    <name type="common">Brown alga</name>
    <name type="synonym">Conferva siliculosa</name>
    <dbReference type="NCBI Taxonomy" id="2880"/>
    <lineage>
        <taxon>Eukaryota</taxon>
        <taxon>Sar</taxon>
        <taxon>Stramenopiles</taxon>
        <taxon>Ochrophyta</taxon>
        <taxon>PX clade</taxon>
        <taxon>Phaeophyceae</taxon>
        <taxon>Ectocarpales</taxon>
        <taxon>Ectocarpaceae</taxon>
        <taxon>Ectocarpus</taxon>
    </lineage>
</organism>
<dbReference type="SMART" id="SM00649">
    <property type="entry name" value="RL11"/>
    <property type="match status" value="1"/>
</dbReference>
<keyword evidence="2" id="KW-0488">Methylation</keyword>
<dbReference type="GO" id="GO:0003735">
    <property type="term" value="F:structural constituent of ribosome"/>
    <property type="evidence" value="ECO:0007669"/>
    <property type="project" value="InterPro"/>
</dbReference>
<protein>
    <recommendedName>
        <fullName evidence="7">Large ribosomal subunit protein uL11m</fullName>
    </recommendedName>
</protein>
<dbReference type="InterPro" id="IPR036796">
    <property type="entry name" value="Ribosomal_uL11_N_sf"/>
</dbReference>
<keyword evidence="12" id="KW-1185">Reference proteome</keyword>
<dbReference type="EMBL" id="FN649729">
    <property type="protein sequence ID" value="CBJ26411.1"/>
    <property type="molecule type" value="Genomic_DNA"/>
</dbReference>
<dbReference type="GO" id="GO:0006412">
    <property type="term" value="P:translation"/>
    <property type="evidence" value="ECO:0007669"/>
    <property type="project" value="InterPro"/>
</dbReference>
<dbReference type="Proteomes" id="UP000002630">
    <property type="component" value="Linkage Group LG04"/>
</dbReference>
<dbReference type="FunFam" id="3.30.1550.10:FF:000006">
    <property type="entry name" value="50S ribosomal protein L11"/>
    <property type="match status" value="1"/>
</dbReference>
<evidence type="ECO:0000256" key="5">
    <source>
        <dbReference type="ARBA" id="ARBA00022980"/>
    </source>
</evidence>
<dbReference type="EMBL" id="FN648509">
    <property type="protein sequence ID" value="CBJ26411.1"/>
    <property type="molecule type" value="Genomic_DNA"/>
</dbReference>
<evidence type="ECO:0000256" key="3">
    <source>
        <dbReference type="ARBA" id="ARBA00022730"/>
    </source>
</evidence>
<keyword evidence="5 8" id="KW-0689">Ribosomal protein</keyword>
<dbReference type="SUPFAM" id="SSF46906">
    <property type="entry name" value="Ribosomal protein L11, C-terminal domain"/>
    <property type="match status" value="1"/>
</dbReference>
<dbReference type="Pfam" id="PF03946">
    <property type="entry name" value="Ribosomal_L11_N"/>
    <property type="match status" value="1"/>
</dbReference>
<dbReference type="STRING" id="2880.D7FX78"/>
<dbReference type="InterPro" id="IPR020783">
    <property type="entry name" value="Ribosomal_uL11_C"/>
</dbReference>
<accession>D7FX78</accession>
<dbReference type="Pfam" id="PF00298">
    <property type="entry name" value="Ribosomal_L11"/>
    <property type="match status" value="1"/>
</dbReference>
<evidence type="ECO:0000256" key="2">
    <source>
        <dbReference type="ARBA" id="ARBA00022481"/>
    </source>
</evidence>
<evidence type="ECO:0000256" key="7">
    <source>
        <dbReference type="ARBA" id="ARBA00040104"/>
    </source>
</evidence>
<dbReference type="HAMAP" id="MF_00736">
    <property type="entry name" value="Ribosomal_uL11"/>
    <property type="match status" value="1"/>
</dbReference>
<keyword evidence="4" id="KW-0694">RNA-binding</keyword>
<feature type="domain" description="Large ribosomal subunit protein uL11 N-terminal" evidence="10">
    <location>
        <begin position="7"/>
        <end position="65"/>
    </location>
</feature>